<proteinExistence type="predicted"/>
<evidence type="ECO:0000313" key="2">
    <source>
        <dbReference type="EMBL" id="MCQ8184426.1"/>
    </source>
</evidence>
<organism evidence="2 3">
    <name type="scientific">Parvularcula maris</name>
    <dbReference type="NCBI Taxonomy" id="2965077"/>
    <lineage>
        <taxon>Bacteria</taxon>
        <taxon>Pseudomonadati</taxon>
        <taxon>Pseudomonadota</taxon>
        <taxon>Alphaproteobacteria</taxon>
        <taxon>Parvularculales</taxon>
        <taxon>Parvularculaceae</taxon>
        <taxon>Parvularcula</taxon>
    </lineage>
</organism>
<dbReference type="RefSeq" id="WP_256618229.1">
    <property type="nucleotide sequence ID" value="NZ_JANIBC010000001.1"/>
</dbReference>
<feature type="coiled-coil region" evidence="1">
    <location>
        <begin position="5"/>
        <end position="59"/>
    </location>
</feature>
<dbReference type="AlphaFoldDB" id="A0A9X2RI04"/>
<accession>A0A9X2RI04</accession>
<evidence type="ECO:0000256" key="1">
    <source>
        <dbReference type="SAM" id="Coils"/>
    </source>
</evidence>
<dbReference type="EMBL" id="JANIBC010000001">
    <property type="protein sequence ID" value="MCQ8184426.1"/>
    <property type="molecule type" value="Genomic_DNA"/>
</dbReference>
<protein>
    <recommendedName>
        <fullName evidence="4">DUF883 domain-containing protein</fullName>
    </recommendedName>
</protein>
<reference evidence="2" key="1">
    <citation type="submission" date="2022-07" db="EMBL/GenBank/DDBJ databases">
        <title>Parvularcula maris sp. nov., an algicidal bacterium isolated from seawater.</title>
        <authorList>
            <person name="Li F."/>
        </authorList>
    </citation>
    <scope>NUCLEOTIDE SEQUENCE</scope>
    <source>
        <strain evidence="2">BGMRC 0090</strain>
    </source>
</reference>
<evidence type="ECO:0008006" key="4">
    <source>
        <dbReference type="Google" id="ProtNLM"/>
    </source>
</evidence>
<name>A0A9X2RI04_9PROT</name>
<evidence type="ECO:0000313" key="3">
    <source>
        <dbReference type="Proteomes" id="UP001142610"/>
    </source>
</evidence>
<comment type="caution">
    <text evidence="2">The sequence shown here is derived from an EMBL/GenBank/DDBJ whole genome shotgun (WGS) entry which is preliminary data.</text>
</comment>
<sequence>MDSRVEELKGAVEEVRNRIRTAADELEGETAVEELQSAVKILMSELSDLQTQLERTTRKNPMMALGGALAVGWLLGNTFSKK</sequence>
<gene>
    <name evidence="2" type="ORF">NOG11_03415</name>
</gene>
<dbReference type="Proteomes" id="UP001142610">
    <property type="component" value="Unassembled WGS sequence"/>
</dbReference>
<keyword evidence="1" id="KW-0175">Coiled coil</keyword>
<keyword evidence="3" id="KW-1185">Reference proteome</keyword>